<reference evidence="3" key="1">
    <citation type="submission" date="2020-10" db="EMBL/GenBank/DDBJ databases">
        <authorList>
            <person name="Gilroy R."/>
        </authorList>
    </citation>
    <scope>NUCLEOTIDE SEQUENCE</scope>
    <source>
        <strain evidence="3">CHK158-818</strain>
    </source>
</reference>
<keyword evidence="1" id="KW-0472">Membrane</keyword>
<gene>
    <name evidence="3" type="ORF">IAB03_03820</name>
</gene>
<evidence type="ECO:0000256" key="1">
    <source>
        <dbReference type="SAM" id="Phobius"/>
    </source>
</evidence>
<feature type="transmembrane region" description="Helical" evidence="1">
    <location>
        <begin position="174"/>
        <end position="198"/>
    </location>
</feature>
<dbReference type="AlphaFoldDB" id="A0A9D1SCB7"/>
<evidence type="ECO:0000313" key="3">
    <source>
        <dbReference type="EMBL" id="HIU54921.1"/>
    </source>
</evidence>
<proteinExistence type="predicted"/>
<reference evidence="3" key="2">
    <citation type="journal article" date="2021" name="PeerJ">
        <title>Extensive microbial diversity within the chicken gut microbiome revealed by metagenomics and culture.</title>
        <authorList>
            <person name="Gilroy R."/>
            <person name="Ravi A."/>
            <person name="Getino M."/>
            <person name="Pursley I."/>
            <person name="Horton D.L."/>
            <person name="Alikhan N.F."/>
            <person name="Baker D."/>
            <person name="Gharbi K."/>
            <person name="Hall N."/>
            <person name="Watson M."/>
            <person name="Adriaenssens E.M."/>
            <person name="Foster-Nyarko E."/>
            <person name="Jarju S."/>
            <person name="Secka A."/>
            <person name="Antonio M."/>
            <person name="Oren A."/>
            <person name="Chaudhuri R.R."/>
            <person name="La Ragione R."/>
            <person name="Hildebrand F."/>
            <person name="Pallen M.J."/>
        </authorList>
    </citation>
    <scope>NUCLEOTIDE SEQUENCE</scope>
    <source>
        <strain evidence="3">CHK158-818</strain>
    </source>
</reference>
<dbReference type="Pfam" id="PF25275">
    <property type="entry name" value="Golvesin_C"/>
    <property type="match status" value="1"/>
</dbReference>
<dbReference type="InterPro" id="IPR033803">
    <property type="entry name" value="CBD-like_Golvesin-Xly"/>
</dbReference>
<sequence>MQFLRNIQSVAKYESTLLLRSWFFRVFAVLALLILGFFNFVAIQEWSVIAVPANLPYTILLFLNVGQAVIAIFLSSEFLKRDKKLDTSEVFYVRPLSNAEYVLGKIWGNLRVFFVLNLMIIALTIVFNYIGLSKGMSVDWASYLYYFLLISIPTMVFILGLAIFLMLTVSNQALTFILLLGYIGLTVFYIKDAFYYLFDYMAFSLPMFKSTIVGMVDVKTIINHRLIYLFFGLGFTFFTIALFRRLPNAKHSHYPWMVVGTVFFILGGYLAFKHTNKFLKNEDYRAQCIELNNQYVHTPKIVIDTCVLNVKQLEEGIDVSATIEGKALEKSSQYTFCLNPGMKIKNITVEGKDVPFTRKEQVLIVDFGREYEQNEPLSLQINYAGNIDERLCYLDIPQEDRMLQIVSNRGLQTYNTGQKYVFQQKDFLLYTPETYWYPRPGVSYSNQSPDWQQTYFSNFKLNVTPLNNLVALSQGQPQKGDDGIFRFEPEYPLQSLSLLIGKYENKSIRIDSIDYNIWHIEGHDYFSAHFDSVMDTLSFIVRNMKDDIERIYNLEYPFNRFSMVEIPGQFFTFNRTWTQAQEVVQPEMVLIPEKGFNQWSFNVAQQIEDQKRFSMMRGPGRGGNSSISDLDAQMNTLYNIFWLFRRTEGDFSFSRGKLGKTSIETTANPYFIYPELYNFKYNTFSTQWPVANRLIEIYLQSETENNAWLREVNGLSDSEKAVLLLQEASFKDLLSDEEHRDIIDAIIGVKANELFAYAEMKLGTTVFRDSLFSILKRHEFENMNFESLLDTLGSLGETDLHPIIDNWTSPATLPEYIIGTPTVTQITGREEDVYQLVLNISNISDYPGLIRLEILNLNTSSQQAVPEDEQAKRIIPFNPHETKRIVANYDEAPRNININTILSKNLPRVVQQYVNDIPQINKNYIEPNSVTVVSNDIFSSPGEIIVDNEDEQLFSLSKPNITGLIPLWINQSTEDDFKYQGIDWRPPIRWTATTNEAYYGTSIRSAYVIKNGGGQTATWTVPLPEKGDYDIYYYVTLPDEIRWGGPGPRGGPRGRGHEMEYKFQIEYNDETEDAILDLRRAQAGWEKLGTYNFTTDTVKVILSNDTNVQKVTADAVKFVKR</sequence>
<dbReference type="EMBL" id="DVNA01000089">
    <property type="protein sequence ID" value="HIU54921.1"/>
    <property type="molecule type" value="Genomic_DNA"/>
</dbReference>
<dbReference type="Gene3D" id="2.60.40.1730">
    <property type="entry name" value="tricorn interacting facor f3 domain"/>
    <property type="match status" value="1"/>
</dbReference>
<feature type="transmembrane region" description="Helical" evidence="1">
    <location>
        <begin position="226"/>
        <end position="243"/>
    </location>
</feature>
<comment type="caution">
    <text evidence="3">The sequence shown here is derived from an EMBL/GenBank/DDBJ whole genome shotgun (WGS) entry which is preliminary data.</text>
</comment>
<protein>
    <submittedName>
        <fullName evidence="3">Xanthan lyase</fullName>
    </submittedName>
</protein>
<feature type="transmembrane region" description="Helical" evidence="1">
    <location>
        <begin position="22"/>
        <end position="43"/>
    </location>
</feature>
<evidence type="ECO:0000259" key="2">
    <source>
        <dbReference type="Pfam" id="PF25275"/>
    </source>
</evidence>
<keyword evidence="1" id="KW-1133">Transmembrane helix</keyword>
<keyword evidence="1" id="KW-0812">Transmembrane</keyword>
<keyword evidence="3" id="KW-0456">Lyase</keyword>
<dbReference type="GO" id="GO:0016829">
    <property type="term" value="F:lyase activity"/>
    <property type="evidence" value="ECO:0007669"/>
    <property type="project" value="UniProtKB-KW"/>
</dbReference>
<feature type="domain" description="Golvesin/Xly CBD-like" evidence="2">
    <location>
        <begin position="1053"/>
        <end position="1119"/>
    </location>
</feature>
<feature type="transmembrane region" description="Helical" evidence="1">
    <location>
        <begin position="55"/>
        <end position="74"/>
    </location>
</feature>
<feature type="transmembrane region" description="Helical" evidence="1">
    <location>
        <begin position="255"/>
        <end position="272"/>
    </location>
</feature>
<name>A0A9D1SCB7_9BACT</name>
<accession>A0A9D1SCB7</accession>
<dbReference type="InterPro" id="IPR042097">
    <property type="entry name" value="Aminopeptidase_N-like_N_sf"/>
</dbReference>
<feature type="transmembrane region" description="Helical" evidence="1">
    <location>
        <begin position="112"/>
        <end position="131"/>
    </location>
</feature>
<organism evidence="3 4">
    <name type="scientific">Candidatus Gallibacteroides avistercoris</name>
    <dbReference type="NCBI Taxonomy" id="2840833"/>
    <lineage>
        <taxon>Bacteria</taxon>
        <taxon>Pseudomonadati</taxon>
        <taxon>Bacteroidota</taxon>
        <taxon>Bacteroidia</taxon>
        <taxon>Bacteroidales</taxon>
        <taxon>Bacteroidaceae</taxon>
        <taxon>Bacteroidaceae incertae sedis</taxon>
        <taxon>Candidatus Gallibacteroides</taxon>
    </lineage>
</organism>
<feature type="transmembrane region" description="Helical" evidence="1">
    <location>
        <begin position="143"/>
        <end position="167"/>
    </location>
</feature>
<dbReference type="Proteomes" id="UP000824112">
    <property type="component" value="Unassembled WGS sequence"/>
</dbReference>
<evidence type="ECO:0000313" key="4">
    <source>
        <dbReference type="Proteomes" id="UP000824112"/>
    </source>
</evidence>
<dbReference type="SUPFAM" id="SSF55486">
    <property type="entry name" value="Metalloproteases ('zincins'), catalytic domain"/>
    <property type="match status" value="1"/>
</dbReference>